<comment type="caution">
    <text evidence="9">The sequence shown here is derived from an EMBL/GenBank/DDBJ whole genome shotgun (WGS) entry which is preliminary data.</text>
</comment>
<keyword evidence="5 7" id="KW-0547">Nucleotide-binding</keyword>
<feature type="binding site" evidence="7">
    <location>
        <position position="263"/>
    </location>
    <ligand>
        <name>3',5'-cyclic AMP</name>
        <dbReference type="ChEBI" id="CHEBI:58165"/>
        <label>1</label>
    </ligand>
</feature>
<dbReference type="InterPro" id="IPR018488">
    <property type="entry name" value="cNMP-bd_CS"/>
</dbReference>
<comment type="similarity">
    <text evidence="1">Belongs to the cAMP-dependent kinase regulatory chain family.</text>
</comment>
<organism evidence="9 10">
    <name type="scientific">Stephanodiscus triporus</name>
    <dbReference type="NCBI Taxonomy" id="2934178"/>
    <lineage>
        <taxon>Eukaryota</taxon>
        <taxon>Sar</taxon>
        <taxon>Stramenopiles</taxon>
        <taxon>Ochrophyta</taxon>
        <taxon>Bacillariophyta</taxon>
        <taxon>Coscinodiscophyceae</taxon>
        <taxon>Thalassiosirophycidae</taxon>
        <taxon>Stephanodiscales</taxon>
        <taxon>Stephanodiscaceae</taxon>
        <taxon>Stephanodiscus</taxon>
    </lineage>
</organism>
<dbReference type="Proteomes" id="UP001530315">
    <property type="component" value="Unassembled WGS sequence"/>
</dbReference>
<dbReference type="CDD" id="cd00038">
    <property type="entry name" value="CAP_ED"/>
    <property type="match status" value="2"/>
</dbReference>
<dbReference type="SUPFAM" id="SSF51206">
    <property type="entry name" value="cAMP-binding domain-like"/>
    <property type="match status" value="2"/>
</dbReference>
<feature type="domain" description="Cyclic nucleotide-binding" evidence="8">
    <location>
        <begin position="307"/>
        <end position="419"/>
    </location>
</feature>
<accession>A0ABD3MTK1</accession>
<dbReference type="Pfam" id="PF00027">
    <property type="entry name" value="cNMP_binding"/>
    <property type="match status" value="2"/>
</dbReference>
<feature type="domain" description="Cyclic nucleotide-binding" evidence="8">
    <location>
        <begin position="182"/>
        <end position="304"/>
    </location>
</feature>
<dbReference type="InterPro" id="IPR050503">
    <property type="entry name" value="cAMP-dep_PK_reg_su-like"/>
</dbReference>
<keyword evidence="2" id="KW-0597">Phosphoprotein</keyword>
<gene>
    <name evidence="9" type="ORF">ACHAW5_002087</name>
</gene>
<evidence type="ECO:0000256" key="4">
    <source>
        <dbReference type="ARBA" id="ARBA00022737"/>
    </source>
</evidence>
<dbReference type="PROSITE" id="PS50042">
    <property type="entry name" value="CNMP_BINDING_3"/>
    <property type="match status" value="2"/>
</dbReference>
<dbReference type="Gene3D" id="2.60.120.10">
    <property type="entry name" value="Jelly Rolls"/>
    <property type="match status" value="2"/>
</dbReference>
<evidence type="ECO:0000313" key="10">
    <source>
        <dbReference type="Proteomes" id="UP001530315"/>
    </source>
</evidence>
<dbReference type="PIRSF" id="PIRSF000548">
    <property type="entry name" value="PK_regulatory"/>
    <property type="match status" value="1"/>
</dbReference>
<dbReference type="InterPro" id="IPR000595">
    <property type="entry name" value="cNMP-bd_dom"/>
</dbReference>
<feature type="binding site" evidence="7">
    <location>
        <position position="377"/>
    </location>
    <ligand>
        <name>3',5'-cyclic AMP</name>
        <dbReference type="ChEBI" id="CHEBI:58165"/>
        <label>2</label>
    </ligand>
</feature>
<dbReference type="EMBL" id="JALLAZ020001710">
    <property type="protein sequence ID" value="KAL3767284.1"/>
    <property type="molecule type" value="Genomic_DNA"/>
</dbReference>
<sequence>MSEANKDRDTQAELHKYLVEKNINELFVSIVEAILLNRPENPIGFMANYLFEKYPEKTQRIIKSQDEQKMQSLGVECGNTERIASFIESDAESDCSSVNTRETVLTARRRSSDCSSAFSRESIGVNMRQLSAPQVPVRSQRRKSVCAEKITEDVVADSELKVIKKTEAEAARISTILKNNLFLSHLDEHQTKTIREAMFCVEKSDGEVIINQGDKGDNFYCIEEGLVHVFIDSRDCKGGRNKVKTLTSGDSFGELALMYNAPRAATCIAGGEVRLWALDRVSFNVILMKTTMDKRKRMSDFLKNIQIFSQFTEYELLTIADTLQDEAFNDGAVICKQGERGDRFYVVHQGTAVCTKSQNNGTSMEVARLSPGSYFGEIALLTSKPRQATVTAAGDLKCFSVDKDTFDRCLGPLNDILMRSIPPPLV</sequence>
<evidence type="ECO:0000256" key="1">
    <source>
        <dbReference type="ARBA" id="ARBA00005753"/>
    </source>
</evidence>
<dbReference type="PANTHER" id="PTHR11635">
    <property type="entry name" value="CAMP-DEPENDENT PROTEIN KINASE REGULATORY CHAIN"/>
    <property type="match status" value="1"/>
</dbReference>
<dbReference type="InterPro" id="IPR018490">
    <property type="entry name" value="cNMP-bd_dom_sf"/>
</dbReference>
<evidence type="ECO:0000256" key="7">
    <source>
        <dbReference type="PIRSR" id="PIRSR000548-1"/>
    </source>
</evidence>
<keyword evidence="4" id="KW-0677">Repeat</keyword>
<keyword evidence="10" id="KW-1185">Reference proteome</keyword>
<keyword evidence="6 7" id="KW-0114">cAMP</keyword>
<dbReference type="SMART" id="SM00100">
    <property type="entry name" value="cNMP"/>
    <property type="match status" value="2"/>
</dbReference>
<evidence type="ECO:0000256" key="3">
    <source>
        <dbReference type="ARBA" id="ARBA00022566"/>
    </source>
</evidence>
<evidence type="ECO:0000256" key="2">
    <source>
        <dbReference type="ARBA" id="ARBA00022553"/>
    </source>
</evidence>
<dbReference type="PANTHER" id="PTHR11635:SF152">
    <property type="entry name" value="CAMP-DEPENDENT PROTEIN KINASE TYPE I REGULATORY SUBUNIT-RELATED"/>
    <property type="match status" value="1"/>
</dbReference>
<dbReference type="CDD" id="cd22981">
    <property type="entry name" value="DD_TbAK-like"/>
    <property type="match status" value="1"/>
</dbReference>
<dbReference type="InterPro" id="IPR012198">
    <property type="entry name" value="cAMP_dep_PK_reg_su"/>
</dbReference>
<feature type="binding site" evidence="7">
    <location>
        <position position="386"/>
    </location>
    <ligand>
        <name>3',5'-cyclic AMP</name>
        <dbReference type="ChEBI" id="CHEBI:58165"/>
        <label>2</label>
    </ligand>
</feature>
<dbReference type="PRINTS" id="PR00103">
    <property type="entry name" value="CAMPKINASE"/>
</dbReference>
<evidence type="ECO:0000256" key="5">
    <source>
        <dbReference type="ARBA" id="ARBA00022741"/>
    </source>
</evidence>
<keyword evidence="3 7" id="KW-0116">cAMP-binding</keyword>
<dbReference type="SUPFAM" id="SSF47391">
    <property type="entry name" value="Dimerization-anchoring domain of cAMP-dependent PK regulatory subunit"/>
    <property type="match status" value="1"/>
</dbReference>
<dbReference type="AlphaFoldDB" id="A0ABD3MTK1"/>
<proteinExistence type="inferred from homology"/>
<evidence type="ECO:0000259" key="8">
    <source>
        <dbReference type="PROSITE" id="PS50042"/>
    </source>
</evidence>
<name>A0ABD3MTK1_9STRA</name>
<dbReference type="InterPro" id="IPR014710">
    <property type="entry name" value="RmlC-like_jellyroll"/>
</dbReference>
<protein>
    <recommendedName>
        <fullName evidence="8">Cyclic nucleotide-binding domain-containing protein</fullName>
    </recommendedName>
</protein>
<dbReference type="Gene3D" id="1.20.890.10">
    <property type="entry name" value="cAMP-dependent protein kinase regulatory subunit, dimerization-anchoring domain"/>
    <property type="match status" value="1"/>
</dbReference>
<evidence type="ECO:0000313" key="9">
    <source>
        <dbReference type="EMBL" id="KAL3767284.1"/>
    </source>
</evidence>
<dbReference type="GO" id="GO:0030552">
    <property type="term" value="F:cAMP binding"/>
    <property type="evidence" value="ECO:0007669"/>
    <property type="project" value="UniProtKB-KW"/>
</dbReference>
<reference evidence="9 10" key="1">
    <citation type="submission" date="2024-10" db="EMBL/GenBank/DDBJ databases">
        <title>Updated reference genomes for cyclostephanoid diatoms.</title>
        <authorList>
            <person name="Roberts W.R."/>
            <person name="Alverson A.J."/>
        </authorList>
    </citation>
    <scope>NUCLEOTIDE SEQUENCE [LARGE SCALE GENOMIC DNA]</scope>
    <source>
        <strain evidence="9 10">AJA276-08</strain>
    </source>
</reference>
<evidence type="ECO:0000256" key="6">
    <source>
        <dbReference type="ARBA" id="ARBA00023149"/>
    </source>
</evidence>
<feature type="binding site" evidence="7">
    <location>
        <position position="254"/>
    </location>
    <ligand>
        <name>3',5'-cyclic AMP</name>
        <dbReference type="ChEBI" id="CHEBI:58165"/>
        <label>1</label>
    </ligand>
</feature>
<dbReference type="PROSITE" id="PS00889">
    <property type="entry name" value="CNMP_BINDING_2"/>
    <property type="match status" value="1"/>
</dbReference>
<dbReference type="PROSITE" id="PS00888">
    <property type="entry name" value="CNMP_BINDING_1"/>
    <property type="match status" value="1"/>
</dbReference>